<dbReference type="EMBL" id="BARU01043059">
    <property type="protein sequence ID" value="GAH77602.1"/>
    <property type="molecule type" value="Genomic_DNA"/>
</dbReference>
<dbReference type="SUPFAM" id="SSF101898">
    <property type="entry name" value="NHL repeat"/>
    <property type="match status" value="1"/>
</dbReference>
<proteinExistence type="predicted"/>
<sequence>FEDVWSINSIVVSGGTVYIGTSPNGGIYKYSLDKLTRIYPLESEKDENAEQNREPNDVNEPGDANTVETEQYLSNEHIFAMATDVAGRLLVGISGDKCKLCRLEAGKMEVIFEPNSAEDRTKYIFVIDIDDGGNIYLGTGPEGKVYQLDPLGKEAQLVYDSPDKNILSLVAGQDGFVYAGSDSRGLVYKINPRTKTTT</sequence>
<protein>
    <submittedName>
        <fullName evidence="2">Uncharacterized protein</fullName>
    </submittedName>
</protein>
<reference evidence="2" key="1">
    <citation type="journal article" date="2014" name="Front. Microbiol.">
        <title>High frequency of phylogenetically diverse reductive dehalogenase-homologous genes in deep subseafloor sedimentary metagenomes.</title>
        <authorList>
            <person name="Kawai M."/>
            <person name="Futagami T."/>
            <person name="Toyoda A."/>
            <person name="Takaki Y."/>
            <person name="Nishi S."/>
            <person name="Hori S."/>
            <person name="Arai W."/>
            <person name="Tsubouchi T."/>
            <person name="Morono Y."/>
            <person name="Uchiyama I."/>
            <person name="Ito T."/>
            <person name="Fujiyama A."/>
            <person name="Inagaki F."/>
            <person name="Takami H."/>
        </authorList>
    </citation>
    <scope>NUCLEOTIDE SEQUENCE</scope>
    <source>
        <strain evidence="2">Expedition CK06-06</strain>
    </source>
</reference>
<feature type="compositionally biased region" description="Basic and acidic residues" evidence="1">
    <location>
        <begin position="43"/>
        <end position="56"/>
    </location>
</feature>
<name>X1I7B5_9ZZZZ</name>
<evidence type="ECO:0000313" key="2">
    <source>
        <dbReference type="EMBL" id="GAH77602.1"/>
    </source>
</evidence>
<gene>
    <name evidence="2" type="ORF">S03H2_66017</name>
</gene>
<comment type="caution">
    <text evidence="2">The sequence shown here is derived from an EMBL/GenBank/DDBJ whole genome shotgun (WGS) entry which is preliminary data.</text>
</comment>
<evidence type="ECO:0000256" key="1">
    <source>
        <dbReference type="SAM" id="MobiDB-lite"/>
    </source>
</evidence>
<feature type="non-terminal residue" evidence="2">
    <location>
        <position position="198"/>
    </location>
</feature>
<feature type="region of interest" description="Disordered" evidence="1">
    <location>
        <begin position="43"/>
        <end position="64"/>
    </location>
</feature>
<dbReference type="Gene3D" id="2.130.10.10">
    <property type="entry name" value="YVTN repeat-like/Quinoprotein amine dehydrogenase"/>
    <property type="match status" value="1"/>
</dbReference>
<accession>X1I7B5</accession>
<organism evidence="2">
    <name type="scientific">marine sediment metagenome</name>
    <dbReference type="NCBI Taxonomy" id="412755"/>
    <lineage>
        <taxon>unclassified sequences</taxon>
        <taxon>metagenomes</taxon>
        <taxon>ecological metagenomes</taxon>
    </lineage>
</organism>
<dbReference type="InterPro" id="IPR015943">
    <property type="entry name" value="WD40/YVTN_repeat-like_dom_sf"/>
</dbReference>
<dbReference type="AlphaFoldDB" id="X1I7B5"/>
<feature type="non-terminal residue" evidence="2">
    <location>
        <position position="1"/>
    </location>
</feature>